<evidence type="ECO:0000313" key="3">
    <source>
        <dbReference type="Proteomes" id="UP000464178"/>
    </source>
</evidence>
<protein>
    <recommendedName>
        <fullName evidence="4">HTH hxlR-type domain-containing protein</fullName>
    </recommendedName>
</protein>
<sequence>MPVRSISHFTWQVLRTAKRSKKPVTGRELRIAPTRMTKNGSFLTKLVEEGLLSRVTGAAADPFEATYSLTEKGEHAAEFGECEFQSRATITVQQPPPAPPKGKKKK</sequence>
<name>A0A6P2CWP5_9BACT</name>
<evidence type="ECO:0008006" key="4">
    <source>
        <dbReference type="Google" id="ProtNLM"/>
    </source>
</evidence>
<dbReference type="RefSeq" id="WP_162667042.1">
    <property type="nucleotide sequence ID" value="NZ_LR593886.1"/>
</dbReference>
<evidence type="ECO:0000256" key="1">
    <source>
        <dbReference type="SAM" id="MobiDB-lite"/>
    </source>
</evidence>
<proteinExistence type="predicted"/>
<organism evidence="2 3">
    <name type="scientific">Gemmata massiliana</name>
    <dbReference type="NCBI Taxonomy" id="1210884"/>
    <lineage>
        <taxon>Bacteria</taxon>
        <taxon>Pseudomonadati</taxon>
        <taxon>Planctomycetota</taxon>
        <taxon>Planctomycetia</taxon>
        <taxon>Gemmatales</taxon>
        <taxon>Gemmataceae</taxon>
        <taxon>Gemmata</taxon>
    </lineage>
</organism>
<accession>A0A6P2CWP5</accession>
<dbReference type="EMBL" id="LR593886">
    <property type="protein sequence ID" value="VTR92134.1"/>
    <property type="molecule type" value="Genomic_DNA"/>
</dbReference>
<keyword evidence="3" id="KW-1185">Reference proteome</keyword>
<gene>
    <name evidence="2" type="ORF">SOIL9_55800</name>
</gene>
<dbReference type="KEGG" id="gms:SOIL9_55800"/>
<evidence type="ECO:0000313" key="2">
    <source>
        <dbReference type="EMBL" id="VTR92134.1"/>
    </source>
</evidence>
<dbReference type="AlphaFoldDB" id="A0A6P2CWP5"/>
<dbReference type="Proteomes" id="UP000464178">
    <property type="component" value="Chromosome"/>
</dbReference>
<feature type="region of interest" description="Disordered" evidence="1">
    <location>
        <begin position="87"/>
        <end position="106"/>
    </location>
</feature>
<reference evidence="2 3" key="1">
    <citation type="submission" date="2019-05" db="EMBL/GenBank/DDBJ databases">
        <authorList>
            <consortium name="Science for Life Laboratories"/>
        </authorList>
    </citation>
    <scope>NUCLEOTIDE SEQUENCE [LARGE SCALE GENOMIC DNA]</scope>
    <source>
        <strain evidence="2">Soil9</strain>
    </source>
</reference>